<evidence type="ECO:0008006" key="4">
    <source>
        <dbReference type="Google" id="ProtNLM"/>
    </source>
</evidence>
<feature type="compositionally biased region" description="Acidic residues" evidence="1">
    <location>
        <begin position="179"/>
        <end position="189"/>
    </location>
</feature>
<dbReference type="GeneID" id="92180336"/>
<reference evidence="2 3" key="1">
    <citation type="journal article" date="2024" name="bioRxiv">
        <title>Comparative genomics of Cryptococcus and Kwoniella reveals pathogenesis evolution and contrasting karyotype dynamics via intercentromeric recombination or chromosome fusion.</title>
        <authorList>
            <person name="Coelho M.A."/>
            <person name="David-Palma M."/>
            <person name="Shea T."/>
            <person name="Bowers K."/>
            <person name="McGinley-Smith S."/>
            <person name="Mohammad A.W."/>
            <person name="Gnirke A."/>
            <person name="Yurkov A.M."/>
            <person name="Nowrousian M."/>
            <person name="Sun S."/>
            <person name="Cuomo C.A."/>
            <person name="Heitman J."/>
        </authorList>
    </citation>
    <scope>NUCLEOTIDE SEQUENCE [LARGE SCALE GENOMIC DNA]</scope>
    <source>
        <strain evidence="2 3">CBS 13917</strain>
    </source>
</reference>
<evidence type="ECO:0000313" key="3">
    <source>
        <dbReference type="Proteomes" id="UP001388673"/>
    </source>
</evidence>
<evidence type="ECO:0000256" key="1">
    <source>
        <dbReference type="SAM" id="MobiDB-lite"/>
    </source>
</evidence>
<evidence type="ECO:0000313" key="2">
    <source>
        <dbReference type="EMBL" id="KAK8858848.1"/>
    </source>
</evidence>
<keyword evidence="3" id="KW-1185">Reference proteome</keyword>
<comment type="caution">
    <text evidence="2">The sequence shown here is derived from an EMBL/GenBank/DDBJ whole genome shotgun (WGS) entry which is preliminary data.</text>
</comment>
<dbReference type="Proteomes" id="UP001388673">
    <property type="component" value="Unassembled WGS sequence"/>
</dbReference>
<dbReference type="EMBL" id="JBCAWK010000005">
    <property type="protein sequence ID" value="KAK8858848.1"/>
    <property type="molecule type" value="Genomic_DNA"/>
</dbReference>
<feature type="compositionally biased region" description="Low complexity" evidence="1">
    <location>
        <begin position="27"/>
        <end position="42"/>
    </location>
</feature>
<dbReference type="RefSeq" id="XP_066803689.1">
    <property type="nucleotide sequence ID" value="XM_066946188.1"/>
</dbReference>
<name>A0AAW0Z0A9_9TREE</name>
<sequence length="216" mass="23797">MFVLRTVLGCAINNPHVRSGSCTAAYTSDHSSHTSSLGTSSSIKVHPNPYRTYHRSPVSDQQRDITTPISISKSTPTPIPTPIQLDRPTLHRLHHLSALNPPPPDSIEEKQLLSDLSDLISLMDQVKSVRLPTSHEERGRLLGQGVGQVKIDEGVFDRLNAISSPEKHGEAEVQGNELRDEDCNEEGQTEETSGKELLNWATTRVGDFYSSKLAQK</sequence>
<proteinExistence type="predicted"/>
<dbReference type="AlphaFoldDB" id="A0AAW0Z0A9"/>
<organism evidence="2 3">
    <name type="scientific">Kwoniella newhampshirensis</name>
    <dbReference type="NCBI Taxonomy" id="1651941"/>
    <lineage>
        <taxon>Eukaryota</taxon>
        <taxon>Fungi</taxon>
        <taxon>Dikarya</taxon>
        <taxon>Basidiomycota</taxon>
        <taxon>Agaricomycotina</taxon>
        <taxon>Tremellomycetes</taxon>
        <taxon>Tremellales</taxon>
        <taxon>Cryptococcaceae</taxon>
        <taxon>Kwoniella</taxon>
    </lineage>
</organism>
<accession>A0AAW0Z0A9</accession>
<dbReference type="KEGG" id="kne:92180336"/>
<feature type="region of interest" description="Disordered" evidence="1">
    <location>
        <begin position="165"/>
        <end position="197"/>
    </location>
</feature>
<feature type="region of interest" description="Disordered" evidence="1">
    <location>
        <begin position="25"/>
        <end position="62"/>
    </location>
</feature>
<protein>
    <recommendedName>
        <fullName evidence="4">Glutamyl-tRNA(Gln) amidotransferase subunit F, mitochondrial</fullName>
    </recommendedName>
</protein>
<gene>
    <name evidence="2" type="ORF">IAR55_003078</name>
</gene>